<evidence type="ECO:0000256" key="11">
    <source>
        <dbReference type="ARBA" id="ARBA00029304"/>
    </source>
</evidence>
<proteinExistence type="inferred from homology"/>
<evidence type="ECO:0000256" key="3">
    <source>
        <dbReference type="ARBA" id="ARBA00022605"/>
    </source>
</evidence>
<evidence type="ECO:0000256" key="1">
    <source>
        <dbReference type="ARBA" id="ARBA00001946"/>
    </source>
</evidence>
<comment type="subunit">
    <text evidence="15">Homodimer.</text>
</comment>
<evidence type="ECO:0000256" key="6">
    <source>
        <dbReference type="ARBA" id="ARBA00022842"/>
    </source>
</evidence>
<comment type="caution">
    <text evidence="15">Lacks conserved residue(s) required for the propagation of feature annotation.</text>
</comment>
<evidence type="ECO:0000256" key="7">
    <source>
        <dbReference type="ARBA" id="ARBA00023004"/>
    </source>
</evidence>
<dbReference type="InterPro" id="IPR042096">
    <property type="entry name" value="Dihydro-acid_dehy_C"/>
</dbReference>
<dbReference type="GO" id="GO:0051537">
    <property type="term" value="F:2 iron, 2 sulfur cluster binding"/>
    <property type="evidence" value="ECO:0007669"/>
    <property type="project" value="UniProtKB-UniRule"/>
</dbReference>
<dbReference type="InterPro" id="IPR004404">
    <property type="entry name" value="DihydroxyA_deHydtase"/>
</dbReference>
<dbReference type="SUPFAM" id="SSF52016">
    <property type="entry name" value="LeuD/IlvD-like"/>
    <property type="match status" value="1"/>
</dbReference>
<evidence type="ECO:0000256" key="16">
    <source>
        <dbReference type="SAM" id="MobiDB-lite"/>
    </source>
</evidence>
<dbReference type="Pfam" id="PF00920">
    <property type="entry name" value="ILVD_EDD_N"/>
    <property type="match status" value="1"/>
</dbReference>
<evidence type="ECO:0000256" key="14">
    <source>
        <dbReference type="ARBA" id="ARBA00029490"/>
    </source>
</evidence>
<dbReference type="GO" id="GO:0000287">
    <property type="term" value="F:magnesium ion binding"/>
    <property type="evidence" value="ECO:0007669"/>
    <property type="project" value="UniProtKB-UniRule"/>
</dbReference>
<dbReference type="InterPro" id="IPR050165">
    <property type="entry name" value="DHAD_IlvD/Edd"/>
</dbReference>
<keyword evidence="20" id="KW-1185">Reference proteome</keyword>
<comment type="cofactor">
    <cofactor evidence="1 15">
        <name>Mg(2+)</name>
        <dbReference type="ChEBI" id="CHEBI:18420"/>
    </cofactor>
</comment>
<gene>
    <name evidence="15 19" type="primary">ilvD</name>
    <name evidence="19" type="ORF">E4O86_20995</name>
</gene>
<feature type="binding site" evidence="15">
    <location>
        <position position="130"/>
    </location>
    <ligand>
        <name>Mg(2+)</name>
        <dbReference type="ChEBI" id="CHEBI:18420"/>
    </ligand>
</feature>
<dbReference type="GO" id="GO:0004160">
    <property type="term" value="F:dihydroxy-acid dehydratase activity"/>
    <property type="evidence" value="ECO:0007669"/>
    <property type="project" value="UniProtKB-UniRule"/>
</dbReference>
<accession>A0A964T7Z1</accession>
<feature type="binding site" evidence="15">
    <location>
        <position position="451"/>
    </location>
    <ligand>
        <name>Mg(2+)</name>
        <dbReference type="ChEBI" id="CHEBI:18420"/>
    </ligand>
</feature>
<evidence type="ECO:0000313" key="20">
    <source>
        <dbReference type="Proteomes" id="UP000773614"/>
    </source>
</evidence>
<evidence type="ECO:0000256" key="13">
    <source>
        <dbReference type="ARBA" id="ARBA00029437"/>
    </source>
</evidence>
<comment type="catalytic activity">
    <reaction evidence="11">
        <text>(2R)-2,3-dihydroxy-3-methylbutanoate = 3-methyl-2-oxobutanoate + H2O</text>
        <dbReference type="Rhea" id="RHEA:24809"/>
        <dbReference type="ChEBI" id="CHEBI:11851"/>
        <dbReference type="ChEBI" id="CHEBI:15377"/>
        <dbReference type="ChEBI" id="CHEBI:49072"/>
        <dbReference type="EC" id="4.2.1.9"/>
    </reaction>
    <physiologicalReaction direction="left-to-right" evidence="11">
        <dbReference type="Rhea" id="RHEA:24810"/>
    </physiologicalReaction>
</comment>
<dbReference type="PANTHER" id="PTHR21000:SF5">
    <property type="entry name" value="DIHYDROXY-ACID DEHYDRATASE, MITOCHONDRIAL"/>
    <property type="match status" value="1"/>
</dbReference>
<dbReference type="RefSeq" id="WP_161142514.1">
    <property type="nucleotide sequence ID" value="NZ_SPKJ01000133.1"/>
</dbReference>
<keyword evidence="8 15" id="KW-0411">Iron-sulfur</keyword>
<comment type="similarity">
    <text evidence="2 15">Belongs to the IlvD/Edd family.</text>
</comment>
<feature type="domain" description="Dihydroxy-acid/6-phosphogluconate dehydratase N-terminal" evidence="17">
    <location>
        <begin position="41"/>
        <end position="358"/>
    </location>
</feature>
<evidence type="ECO:0000256" key="15">
    <source>
        <dbReference type="HAMAP-Rule" id="MF_00012"/>
    </source>
</evidence>
<comment type="function">
    <text evidence="15">Functions in the biosynthesis of branched-chain amino acids. Catalyzes the dehydration of (2R,3R)-2,3-dihydroxy-3-methylpentanoate (2,3-dihydroxy-3-methylvalerate) into 2-oxo-3-methylpentanoate (2-oxo-3-methylvalerate) and of (2R)-2,3-dihydroxy-3-methylbutanoate (2,3-dihydroxyisovalerate) into 2-oxo-3-methylbutanoate (2-oxoisovalerate), the penultimate precursor to L-isoleucine and L-valine, respectively.</text>
</comment>
<dbReference type="PROSITE" id="PS00887">
    <property type="entry name" value="ILVD_EDD_2"/>
    <property type="match status" value="1"/>
</dbReference>
<feature type="compositionally biased region" description="Basic and acidic residues" evidence="16">
    <location>
        <begin position="7"/>
        <end position="22"/>
    </location>
</feature>
<dbReference type="Gene3D" id="3.50.30.80">
    <property type="entry name" value="IlvD/EDD C-terminal domain-like"/>
    <property type="match status" value="1"/>
</dbReference>
<keyword evidence="5 15" id="KW-0479">Metal-binding</keyword>
<dbReference type="FunFam" id="3.50.30.80:FF:000001">
    <property type="entry name" value="Dihydroxy-acid dehydratase"/>
    <property type="match status" value="1"/>
</dbReference>
<protein>
    <recommendedName>
        <fullName evidence="14 15">Dihydroxy-acid dehydratase</fullName>
        <shortName evidence="15">DAD</shortName>
        <ecNumber evidence="14 15">4.2.1.9</ecNumber>
    </recommendedName>
</protein>
<dbReference type="EC" id="4.2.1.9" evidence="14 15"/>
<evidence type="ECO:0000256" key="12">
    <source>
        <dbReference type="ARBA" id="ARBA00029436"/>
    </source>
</evidence>
<dbReference type="HAMAP" id="MF_00012">
    <property type="entry name" value="IlvD"/>
    <property type="match status" value="1"/>
</dbReference>
<evidence type="ECO:0000256" key="2">
    <source>
        <dbReference type="ARBA" id="ARBA00006486"/>
    </source>
</evidence>
<dbReference type="GO" id="GO:0009099">
    <property type="term" value="P:L-valine biosynthetic process"/>
    <property type="evidence" value="ECO:0007669"/>
    <property type="project" value="UniProtKB-UniRule"/>
</dbReference>
<comment type="cofactor">
    <cofactor evidence="15">
        <name>[2Fe-2S] cluster</name>
        <dbReference type="ChEBI" id="CHEBI:190135"/>
    </cofactor>
    <text evidence="15">Binds 1 [2Fe-2S] cluster per subunit. This cluster acts as a Lewis acid cofactor.</text>
</comment>
<dbReference type="EMBL" id="SPKJ01000133">
    <property type="protein sequence ID" value="MYZ50188.1"/>
    <property type="molecule type" value="Genomic_DNA"/>
</dbReference>
<keyword evidence="6 15" id="KW-0460">Magnesium</keyword>
<comment type="pathway">
    <text evidence="12 15">Amino-acid biosynthesis; L-valine biosynthesis; L-valine from pyruvate: step 3/4.</text>
</comment>
<evidence type="ECO:0000256" key="5">
    <source>
        <dbReference type="ARBA" id="ARBA00022723"/>
    </source>
</evidence>
<keyword evidence="10 15" id="KW-0100">Branched-chain amino acid biosynthesis</keyword>
<dbReference type="SUPFAM" id="SSF143975">
    <property type="entry name" value="IlvD/EDD N-terminal domain-like"/>
    <property type="match status" value="1"/>
</dbReference>
<comment type="caution">
    <text evidence="19">The sequence shown here is derived from an EMBL/GenBank/DDBJ whole genome shotgun (WGS) entry which is preliminary data.</text>
</comment>
<organism evidence="19 20">
    <name type="scientific">Propylenella binzhouense</name>
    <dbReference type="NCBI Taxonomy" id="2555902"/>
    <lineage>
        <taxon>Bacteria</taxon>
        <taxon>Pseudomonadati</taxon>
        <taxon>Pseudomonadota</taxon>
        <taxon>Alphaproteobacteria</taxon>
        <taxon>Hyphomicrobiales</taxon>
        <taxon>Propylenellaceae</taxon>
        <taxon>Propylenella</taxon>
    </lineage>
</organism>
<keyword evidence="4 15" id="KW-0001">2Fe-2S</keyword>
<comment type="pathway">
    <text evidence="13 15">Amino-acid biosynthesis; L-isoleucine biosynthesis; L-isoleucine from 2-oxobutanoate: step 3/4.</text>
</comment>
<evidence type="ECO:0000313" key="19">
    <source>
        <dbReference type="EMBL" id="MYZ50188.1"/>
    </source>
</evidence>
<sequence length="574" mass="61079">MNANVFDKSRLPSRHVTEGPERAPHRSYLYAMGLTSEQIHQPLVGVATAWNEAAPCNISLARQAQAVKKGVAAARGTPREFTTITVTDGMAMGHAGMKSSLASRDVIADSVELTMRGHCYDALVAMAGCDKSLPGMMMAMIRLNVPSIFIYGGSILPGRFRGRDVVVQDLFEAVGLHSVGKMDNETLDELERVACPSAGSCGGQYTANTMAMVAEAIGLALPYSCGAPAPYEIRDALCAAAGEQVMELLRLNLRPRDIVTRRAFENAAMVVAATGGSTNAALHLPAMAHEAGIELDIFDVGEIFRRTPYIADLKPGGKYVAKDMFEAGGIPQVMKALLDGGFLHGDCMTVTGRTIAENLANVKWNEHQDVVRTTDNPISPTGGVVSLRGNLAPDGAIVKVAGMKHLRFSGPARCFDNEEACFDAVSHRAYQEGEVLVIRYEGPKGGPGMREMLSTTAALYGQGMGDKVALITDGRFSGATRGFCIGHVGPEAAVGGPIALVRDGDMITIDAVEGTIEVAVSDEEMARRRAEWKPRETEYGSGAIWKYAQSVGPARFGGVTHPGAARESVSYADQ</sequence>
<evidence type="ECO:0000259" key="18">
    <source>
        <dbReference type="Pfam" id="PF24877"/>
    </source>
</evidence>
<evidence type="ECO:0000256" key="9">
    <source>
        <dbReference type="ARBA" id="ARBA00023239"/>
    </source>
</evidence>
<keyword evidence="9 15" id="KW-0456">Lyase</keyword>
<dbReference type="NCBIfam" id="NF002068">
    <property type="entry name" value="PRK00911.1"/>
    <property type="match status" value="1"/>
</dbReference>
<dbReference type="PANTHER" id="PTHR21000">
    <property type="entry name" value="DIHYDROXY-ACID DEHYDRATASE DAD"/>
    <property type="match status" value="1"/>
</dbReference>
<feature type="binding site" evidence="15">
    <location>
        <position position="88"/>
    </location>
    <ligand>
        <name>Mg(2+)</name>
        <dbReference type="ChEBI" id="CHEBI:18420"/>
    </ligand>
</feature>
<reference evidence="19" key="1">
    <citation type="submission" date="2019-03" db="EMBL/GenBank/DDBJ databases">
        <title>Afifella sp. nov., isolated from activated sludge.</title>
        <authorList>
            <person name="Li Q."/>
            <person name="Liu Y."/>
        </authorList>
    </citation>
    <scope>NUCLEOTIDE SEQUENCE</scope>
    <source>
        <strain evidence="19">L72</strain>
    </source>
</reference>
<name>A0A964T7Z1_9HYPH</name>
<evidence type="ECO:0000259" key="17">
    <source>
        <dbReference type="Pfam" id="PF00920"/>
    </source>
</evidence>
<dbReference type="NCBIfam" id="TIGR00110">
    <property type="entry name" value="ilvD"/>
    <property type="match status" value="1"/>
</dbReference>
<dbReference type="GO" id="GO:0009097">
    <property type="term" value="P:isoleucine biosynthetic process"/>
    <property type="evidence" value="ECO:0007669"/>
    <property type="project" value="UniProtKB-UniRule"/>
</dbReference>
<feature type="modified residue" description="N6-carboxylysine" evidence="15">
    <location>
        <position position="131"/>
    </location>
</feature>
<feature type="region of interest" description="Disordered" evidence="16">
    <location>
        <begin position="1"/>
        <end position="22"/>
    </location>
</feature>
<evidence type="ECO:0000256" key="4">
    <source>
        <dbReference type="ARBA" id="ARBA00022714"/>
    </source>
</evidence>
<dbReference type="PROSITE" id="PS00886">
    <property type="entry name" value="ILVD_EDD_1"/>
    <property type="match status" value="1"/>
</dbReference>
<evidence type="ECO:0000256" key="8">
    <source>
        <dbReference type="ARBA" id="ARBA00023014"/>
    </source>
</evidence>
<dbReference type="Proteomes" id="UP000773614">
    <property type="component" value="Unassembled WGS sequence"/>
</dbReference>
<keyword evidence="3 15" id="KW-0028">Amino-acid biosynthesis</keyword>
<feature type="active site" description="Proton acceptor" evidence="15">
    <location>
        <position position="477"/>
    </location>
</feature>
<dbReference type="InterPro" id="IPR020558">
    <property type="entry name" value="DiOHA_6PGluconate_deHydtase_CS"/>
</dbReference>
<comment type="catalytic activity">
    <reaction evidence="15">
        <text>(2R,3R)-2,3-dihydroxy-3-methylpentanoate = (S)-3-methyl-2-oxopentanoate + H2O</text>
        <dbReference type="Rhea" id="RHEA:27694"/>
        <dbReference type="ChEBI" id="CHEBI:15377"/>
        <dbReference type="ChEBI" id="CHEBI:35146"/>
        <dbReference type="ChEBI" id="CHEBI:49258"/>
        <dbReference type="EC" id="4.2.1.9"/>
    </reaction>
</comment>
<dbReference type="InterPro" id="IPR056740">
    <property type="entry name" value="ILV_EDD_C"/>
</dbReference>
<dbReference type="InterPro" id="IPR000581">
    <property type="entry name" value="ILV_EDD_N"/>
</dbReference>
<keyword evidence="7 15" id="KW-0408">Iron</keyword>
<feature type="binding site" evidence="15">
    <location>
        <position position="56"/>
    </location>
    <ligand>
        <name>[2Fe-2S] cluster</name>
        <dbReference type="ChEBI" id="CHEBI:190135"/>
    </ligand>
</feature>
<dbReference type="Pfam" id="PF24877">
    <property type="entry name" value="ILV_EDD_C"/>
    <property type="match status" value="1"/>
</dbReference>
<dbReference type="InterPro" id="IPR037237">
    <property type="entry name" value="IlvD/EDD_N"/>
</dbReference>
<feature type="binding site" description="via carbamate group" evidence="15">
    <location>
        <position position="131"/>
    </location>
    <ligand>
        <name>Mg(2+)</name>
        <dbReference type="ChEBI" id="CHEBI:18420"/>
    </ligand>
</feature>
<dbReference type="AlphaFoldDB" id="A0A964T7Z1"/>
<dbReference type="OrthoDB" id="9807077at2"/>
<evidence type="ECO:0000256" key="10">
    <source>
        <dbReference type="ARBA" id="ARBA00023304"/>
    </source>
</evidence>
<feature type="domain" description="Dihydroxy-acid/6-phosphogluconate dehydratase C-terminal" evidence="18">
    <location>
        <begin position="369"/>
        <end position="557"/>
    </location>
</feature>